<comment type="caution">
    <text evidence="1">The sequence shown here is derived from an EMBL/GenBank/DDBJ whole genome shotgun (WGS) entry which is preliminary data.</text>
</comment>
<proteinExistence type="predicted"/>
<dbReference type="EMBL" id="JBBAGW010000004">
    <property type="protein sequence ID" value="MEI5930251.1"/>
    <property type="molecule type" value="Genomic_DNA"/>
</dbReference>
<organism evidence="1 2">
    <name type="scientific">Bacillus luti</name>
    <dbReference type="NCBI Taxonomy" id="2026191"/>
    <lineage>
        <taxon>Bacteria</taxon>
        <taxon>Bacillati</taxon>
        <taxon>Bacillota</taxon>
        <taxon>Bacilli</taxon>
        <taxon>Bacillales</taxon>
        <taxon>Bacillaceae</taxon>
        <taxon>Bacillus</taxon>
        <taxon>Bacillus cereus group</taxon>
    </lineage>
</organism>
<dbReference type="InterPro" id="IPR025551">
    <property type="entry name" value="WapI/YxiJ-like"/>
</dbReference>
<evidence type="ECO:0000313" key="1">
    <source>
        <dbReference type="EMBL" id="MEI5930251.1"/>
    </source>
</evidence>
<dbReference type="RefSeq" id="WP_156575622.1">
    <property type="nucleotide sequence ID" value="NZ_CP040336.1"/>
</dbReference>
<dbReference type="Proteomes" id="UP001365619">
    <property type="component" value="Unassembled WGS sequence"/>
</dbReference>
<dbReference type="Pfam" id="PF14176">
    <property type="entry name" value="YxiJ"/>
    <property type="match status" value="1"/>
</dbReference>
<sequence>MKLGKRVIFNELQKMYSPLHKPFPYRDIRKIRKDYKNIFKEDDCISSDFNYYWMHTTGPLSFVLNNNEKDIAFDQINWLRKSFFEWFPQYRFLETEIVKYPILYRDFMNHEKTRKLLIYYLTE</sequence>
<name>A0ABU8HUS9_9BACI</name>
<protein>
    <submittedName>
        <fullName evidence="1">YxiJ-like family protein</fullName>
    </submittedName>
</protein>
<dbReference type="GeneID" id="300959770"/>
<reference evidence="1 2" key="1">
    <citation type="submission" date="2024-03" db="EMBL/GenBank/DDBJ databases">
        <title>A Rare Waterborne Outbreak of Bacillus cereus in China: Epidemiologic Survey, Genomic Insights and Virulence Characteristics.</title>
        <authorList>
            <person name="Wang S."/>
        </authorList>
    </citation>
    <scope>NUCLEOTIDE SEQUENCE [LARGE SCALE GENOMIC DNA]</scope>
    <source>
        <strain evidence="1 2">BC008</strain>
    </source>
</reference>
<accession>A0ABU8HUS9</accession>
<gene>
    <name evidence="1" type="ORF">WBS43_16115</name>
</gene>
<evidence type="ECO:0000313" key="2">
    <source>
        <dbReference type="Proteomes" id="UP001365619"/>
    </source>
</evidence>
<keyword evidence="2" id="KW-1185">Reference proteome</keyword>